<comment type="subunit">
    <text evidence="3">Homodimer.</text>
</comment>
<keyword evidence="5" id="KW-1185">Reference proteome</keyword>
<evidence type="ECO:0000256" key="3">
    <source>
        <dbReference type="HAMAP-Rule" id="MF_01257"/>
    </source>
</evidence>
<dbReference type="UniPathway" id="UPA00071"/>
<keyword evidence="1 3" id="KW-0808">Transferase</keyword>
<dbReference type="Pfam" id="PF01933">
    <property type="entry name" value="CofD"/>
    <property type="match status" value="1"/>
</dbReference>
<evidence type="ECO:0000313" key="4">
    <source>
        <dbReference type="EMBL" id="TGC11021.1"/>
    </source>
</evidence>
<dbReference type="AlphaFoldDB" id="A0A4E0QT77"/>
<dbReference type="CDD" id="cd07186">
    <property type="entry name" value="CofD_like"/>
    <property type="match status" value="1"/>
</dbReference>
<evidence type="ECO:0000256" key="2">
    <source>
        <dbReference type="ARBA" id="ARBA00022842"/>
    </source>
</evidence>
<gene>
    <name evidence="3" type="primary">cofD</name>
    <name evidence="4" type="ORF">CUN85_02390</name>
</gene>
<name>A0A4E0QT77_9EURY</name>
<comment type="catalytic activity">
    <reaction evidence="3">
        <text>(2S)-lactyl-2-diphospho-5'-guanosine + 7,8-didemethyl-8-hydroxy-5-deazariboflavin = oxidized coenzyme F420-0 + GMP + H(+)</text>
        <dbReference type="Rhea" id="RHEA:63444"/>
        <dbReference type="ChEBI" id="CHEBI:15378"/>
        <dbReference type="ChEBI" id="CHEBI:58115"/>
        <dbReference type="ChEBI" id="CHEBI:59435"/>
        <dbReference type="ChEBI" id="CHEBI:59904"/>
        <dbReference type="ChEBI" id="CHEBI:59907"/>
        <dbReference type="EC" id="2.7.8.28"/>
    </reaction>
</comment>
<organism evidence="4 5">
    <name type="scientific">Methanolobus halotolerans</name>
    <dbReference type="NCBI Taxonomy" id="2052935"/>
    <lineage>
        <taxon>Archaea</taxon>
        <taxon>Methanobacteriati</taxon>
        <taxon>Methanobacteriota</taxon>
        <taxon>Stenosarchaea group</taxon>
        <taxon>Methanomicrobia</taxon>
        <taxon>Methanosarcinales</taxon>
        <taxon>Methanosarcinaceae</taxon>
        <taxon>Methanolobus</taxon>
    </lineage>
</organism>
<dbReference type="HAMAP" id="MF_01257">
    <property type="entry name" value="CofD"/>
    <property type="match status" value="1"/>
</dbReference>
<dbReference type="Gene3D" id="1.10.8.240">
    <property type="entry name" value="CofD-like domain"/>
    <property type="match status" value="1"/>
</dbReference>
<reference evidence="4 5" key="1">
    <citation type="submission" date="2017-11" db="EMBL/GenBank/DDBJ databases">
        <title>Isolation and Characterization of Methanogenic Archaea from Saline Meromictic Lake at Siberia.</title>
        <authorList>
            <person name="Shen Y."/>
            <person name="Huang H.-H."/>
            <person name="Lai M.-C."/>
            <person name="Chen S.-C."/>
        </authorList>
    </citation>
    <scope>NUCLEOTIDE SEQUENCE [LARGE SCALE GENOMIC DNA]</scope>
    <source>
        <strain evidence="4 5">SY-01</strain>
    </source>
</reference>
<dbReference type="NCBIfam" id="TIGR01819">
    <property type="entry name" value="F420_cofD"/>
    <property type="match status" value="1"/>
</dbReference>
<dbReference type="SUPFAM" id="SSF142338">
    <property type="entry name" value="CofD-like"/>
    <property type="match status" value="1"/>
</dbReference>
<evidence type="ECO:0000313" key="5">
    <source>
        <dbReference type="Proteomes" id="UP000297295"/>
    </source>
</evidence>
<dbReference type="OrthoDB" id="59563at2157"/>
<dbReference type="GO" id="GO:0000287">
    <property type="term" value="F:magnesium ion binding"/>
    <property type="evidence" value="ECO:0007669"/>
    <property type="project" value="InterPro"/>
</dbReference>
<comment type="caution">
    <text evidence="3">Lacks conserved residue(s) required for the propagation of feature annotation.</text>
</comment>
<comment type="cofactor">
    <cofactor evidence="3">
        <name>Mg(2+)</name>
        <dbReference type="ChEBI" id="CHEBI:18420"/>
    </cofactor>
</comment>
<dbReference type="GO" id="GO:0043743">
    <property type="term" value="F:LPPG:FO 2-phospho-L-lactate transferase activity"/>
    <property type="evidence" value="ECO:0007669"/>
    <property type="project" value="UniProtKB-EC"/>
</dbReference>
<dbReference type="EMBL" id="PGGK01000002">
    <property type="protein sequence ID" value="TGC11021.1"/>
    <property type="molecule type" value="Genomic_DNA"/>
</dbReference>
<dbReference type="RefSeq" id="WP_135388620.1">
    <property type="nucleotide sequence ID" value="NZ_PGGK01000002.1"/>
</dbReference>
<accession>A0A4E0QT77</accession>
<comment type="function">
    <text evidence="3">Catalyzes the transfer of the 2-phospholactate moiety from (2S)-lactyl-2-diphospho-5'-guanosine to 7,8-didemethyl-8-hydroxy-5-deazariboflavin (FO) with the formation of oxidized coenzyme F420-0 and GMP.</text>
</comment>
<sequence length="309" mass="33548">MIIFSGGTGTPKLLNGLRKVISEEDITVVVNTAEDLWVSGNLVSPDIDTVLYLFSDRIDFNKWWGIEGDTFRTHGLMKSLGHNERMMLGDLDRATHIIRSDHLREGSSLTEAIVRLSESMGIKAKILPMSDNPVSTRIVTPSGMMHFQDFWIGEHGEPAVIDVFQENIGRAGISPEVLRALENDDEVLIGPSNPITSIGPIIGLPGMVDILRGKKVIAVSPIIGKGPVSGPAGKLMHARGVDVSSAGVASYYGEFLDTFIIDKSDPINNAAFEDTGCRLVRTDTMMMSVDISVGLSELILQEFGKLNNS</sequence>
<dbReference type="GO" id="GO:0052645">
    <property type="term" value="P:F420-0 metabolic process"/>
    <property type="evidence" value="ECO:0007669"/>
    <property type="project" value="UniProtKB-UniRule"/>
</dbReference>
<feature type="binding site" evidence="3">
    <location>
        <position position="48"/>
    </location>
    <ligand>
        <name>7,8-didemethyl-8-hydroxy-5-deazariboflavin</name>
        <dbReference type="ChEBI" id="CHEBI:59904"/>
    </ligand>
</feature>
<comment type="pathway">
    <text evidence="3">Cofactor biosynthesis; coenzyme F420 biosynthesis.</text>
</comment>
<dbReference type="Proteomes" id="UP000297295">
    <property type="component" value="Unassembled WGS sequence"/>
</dbReference>
<dbReference type="PANTHER" id="PTHR43007:SF1">
    <property type="entry name" value="2-PHOSPHO-L-LACTATE TRANSFERASE"/>
    <property type="match status" value="1"/>
</dbReference>
<protein>
    <recommendedName>
        <fullName evidence="3">2-phospho-L-lactate transferase</fullName>
        <ecNumber evidence="3">2.7.8.28</ecNumber>
    </recommendedName>
    <alternativeName>
        <fullName evidence="3">EPPG:FO PEP transferase</fullName>
    </alternativeName>
</protein>
<comment type="similarity">
    <text evidence="3">Belongs to the CofD family.</text>
</comment>
<keyword evidence="2 3" id="KW-0460">Magnesium</keyword>
<dbReference type="Gene3D" id="3.40.50.10680">
    <property type="entry name" value="CofD-like domains"/>
    <property type="match status" value="1"/>
</dbReference>
<dbReference type="EC" id="2.7.8.28" evidence="3"/>
<dbReference type="InterPro" id="IPR038136">
    <property type="entry name" value="CofD-like_dom_sf"/>
</dbReference>
<evidence type="ECO:0000256" key="1">
    <source>
        <dbReference type="ARBA" id="ARBA00022679"/>
    </source>
</evidence>
<proteinExistence type="inferred from homology"/>
<dbReference type="InterPro" id="IPR010115">
    <property type="entry name" value="FbiA/CofD"/>
</dbReference>
<comment type="caution">
    <text evidence="4">The sequence shown here is derived from an EMBL/GenBank/DDBJ whole genome shotgun (WGS) entry which is preliminary data.</text>
</comment>
<dbReference type="PANTHER" id="PTHR43007">
    <property type="entry name" value="2-PHOSPHO-L-LACTATE TRANSFERASE"/>
    <property type="match status" value="1"/>
</dbReference>
<dbReference type="InterPro" id="IPR002882">
    <property type="entry name" value="CofD"/>
</dbReference>